<feature type="transmembrane region" description="Helical" evidence="1">
    <location>
        <begin position="7"/>
        <end position="25"/>
    </location>
</feature>
<sequence>MTIISKIFAALIFLVLTFFALSPLGAGIGEALGATIALGGAALVALIVLLAPTGRRAWGRGFLLDGAVFIAMPLLVIPLLGRAYGETVQGIAVEASSTDAAAASIGAGIGVAAAFGAFSFIGLILGLIFLVFGAVLVLGGRREVIVVQQPPSK</sequence>
<evidence type="ECO:0000313" key="3">
    <source>
        <dbReference type="Proteomes" id="UP001499910"/>
    </source>
</evidence>
<protein>
    <recommendedName>
        <fullName evidence="4">Major facilitator superfamily (MFS) profile domain-containing protein</fullName>
    </recommendedName>
</protein>
<keyword evidence="1" id="KW-1133">Transmembrane helix</keyword>
<evidence type="ECO:0000313" key="2">
    <source>
        <dbReference type="EMBL" id="GAA5079177.1"/>
    </source>
</evidence>
<dbReference type="Proteomes" id="UP001499910">
    <property type="component" value="Unassembled WGS sequence"/>
</dbReference>
<accession>A0ABP9LMX0</accession>
<proteinExistence type="predicted"/>
<keyword evidence="3" id="KW-1185">Reference proteome</keyword>
<evidence type="ECO:0000256" key="1">
    <source>
        <dbReference type="SAM" id="Phobius"/>
    </source>
</evidence>
<feature type="transmembrane region" description="Helical" evidence="1">
    <location>
        <begin position="62"/>
        <end position="85"/>
    </location>
</feature>
<keyword evidence="1" id="KW-0812">Transmembrane</keyword>
<feature type="transmembrane region" description="Helical" evidence="1">
    <location>
        <begin position="31"/>
        <end position="50"/>
    </location>
</feature>
<organism evidence="2 3">
    <name type="scientific">[Roseibacterium] beibuensis</name>
    <dbReference type="NCBI Taxonomy" id="1193142"/>
    <lineage>
        <taxon>Bacteria</taxon>
        <taxon>Pseudomonadati</taxon>
        <taxon>Pseudomonadota</taxon>
        <taxon>Alphaproteobacteria</taxon>
        <taxon>Rhodobacterales</taxon>
        <taxon>Roseobacteraceae</taxon>
        <taxon>Roseicyclus</taxon>
    </lineage>
</organism>
<name>A0ABP9LMX0_9RHOB</name>
<gene>
    <name evidence="2" type="ORF">GCM10023209_31080</name>
</gene>
<comment type="caution">
    <text evidence="2">The sequence shown here is derived from an EMBL/GenBank/DDBJ whole genome shotgun (WGS) entry which is preliminary data.</text>
</comment>
<reference evidence="3" key="1">
    <citation type="journal article" date="2019" name="Int. J. Syst. Evol. Microbiol.">
        <title>The Global Catalogue of Microorganisms (GCM) 10K type strain sequencing project: providing services to taxonomists for standard genome sequencing and annotation.</title>
        <authorList>
            <consortium name="The Broad Institute Genomics Platform"/>
            <consortium name="The Broad Institute Genome Sequencing Center for Infectious Disease"/>
            <person name="Wu L."/>
            <person name="Ma J."/>
        </authorList>
    </citation>
    <scope>NUCLEOTIDE SEQUENCE [LARGE SCALE GENOMIC DNA]</scope>
    <source>
        <strain evidence="3">JCM 18015</strain>
    </source>
</reference>
<dbReference type="EMBL" id="BAABHW010000005">
    <property type="protein sequence ID" value="GAA5079177.1"/>
    <property type="molecule type" value="Genomic_DNA"/>
</dbReference>
<evidence type="ECO:0008006" key="4">
    <source>
        <dbReference type="Google" id="ProtNLM"/>
    </source>
</evidence>
<keyword evidence="1" id="KW-0472">Membrane</keyword>
<feature type="transmembrane region" description="Helical" evidence="1">
    <location>
        <begin position="105"/>
        <end position="138"/>
    </location>
</feature>